<dbReference type="InterPro" id="IPR010744">
    <property type="entry name" value="Phage_CI_N"/>
</dbReference>
<dbReference type="RefSeq" id="WP_005005802.1">
    <property type="nucleotide sequence ID" value="NZ_HG422173.1"/>
</dbReference>
<dbReference type="InParanoid" id="M1Z8N9"/>
<accession>M1Z8N9</accession>
<keyword evidence="3" id="KW-1185">Reference proteome</keyword>
<dbReference type="Pfam" id="PF07022">
    <property type="entry name" value="Phage_CI_repr"/>
    <property type="match status" value="1"/>
</dbReference>
<evidence type="ECO:0000313" key="2">
    <source>
        <dbReference type="EMBL" id="CCQ89418.1"/>
    </source>
</evidence>
<gene>
    <name evidence="2" type="ORF">NITGR_1040036</name>
</gene>
<organism evidence="2 3">
    <name type="scientific">Nitrospina gracilis (strain 3/211)</name>
    <dbReference type="NCBI Taxonomy" id="1266370"/>
    <lineage>
        <taxon>Bacteria</taxon>
        <taxon>Pseudomonadati</taxon>
        <taxon>Nitrospinota/Tectimicrobiota group</taxon>
        <taxon>Nitrospinota</taxon>
        <taxon>Nitrospinia</taxon>
        <taxon>Nitrospinales</taxon>
        <taxon>Nitrospinaceae</taxon>
        <taxon>Nitrospina</taxon>
    </lineage>
</organism>
<sequence length="116" mass="13587">MGFTDAFNRIRLETDLQTQEELACFLGIRESSVSGAKKRGRFPTGWAEKVSRHYNLRYEWIMEGHEPKRLVPGMNPAEIQQLMDRFWWALLHGSDAGRTRLKETVESVYREARESK</sequence>
<evidence type="ECO:0000313" key="3">
    <source>
        <dbReference type="Proteomes" id="UP000011704"/>
    </source>
</evidence>
<protein>
    <recommendedName>
        <fullName evidence="1">Bacteriophage CI repressor N-terminal domain-containing protein</fullName>
    </recommendedName>
</protein>
<dbReference type="Proteomes" id="UP000011704">
    <property type="component" value="Unassembled WGS sequence"/>
</dbReference>
<dbReference type="GO" id="GO:0003677">
    <property type="term" value="F:DNA binding"/>
    <property type="evidence" value="ECO:0007669"/>
    <property type="project" value="InterPro"/>
</dbReference>
<dbReference type="AlphaFoldDB" id="M1Z8N9"/>
<dbReference type="EMBL" id="CAQJ01000007">
    <property type="protein sequence ID" value="CCQ89418.1"/>
    <property type="molecule type" value="Genomic_DNA"/>
</dbReference>
<dbReference type="HOGENOM" id="CLU_2094243_0_0_0"/>
<dbReference type="OrthoDB" id="5363392at2"/>
<feature type="domain" description="Bacteriophage CI repressor N-terminal" evidence="1">
    <location>
        <begin position="8"/>
        <end position="68"/>
    </location>
</feature>
<evidence type="ECO:0000259" key="1">
    <source>
        <dbReference type="Pfam" id="PF07022"/>
    </source>
</evidence>
<comment type="caution">
    <text evidence="2">The sequence shown here is derived from an EMBL/GenBank/DDBJ whole genome shotgun (WGS) entry which is preliminary data.</text>
</comment>
<dbReference type="GO" id="GO:0045892">
    <property type="term" value="P:negative regulation of DNA-templated transcription"/>
    <property type="evidence" value="ECO:0007669"/>
    <property type="project" value="InterPro"/>
</dbReference>
<dbReference type="InterPro" id="IPR010982">
    <property type="entry name" value="Lambda_DNA-bd_dom_sf"/>
</dbReference>
<reference evidence="2 3" key="1">
    <citation type="journal article" date="2013" name="Front. Microbiol.">
        <title>The genome of Nitrospina gracilis illuminates the metabolism and evolution of the major marine nitrite oxidizer.</title>
        <authorList>
            <person name="Luecker S."/>
            <person name="Nowka B."/>
            <person name="Rattei T."/>
            <person name="Spieck E."/>
            <person name="and Daims H."/>
        </authorList>
    </citation>
    <scope>NUCLEOTIDE SEQUENCE [LARGE SCALE GENOMIC DNA]</scope>
    <source>
        <strain evidence="2 3">3/211</strain>
    </source>
</reference>
<dbReference type="Gene3D" id="1.10.260.40">
    <property type="entry name" value="lambda repressor-like DNA-binding domains"/>
    <property type="match status" value="1"/>
</dbReference>
<proteinExistence type="predicted"/>
<dbReference type="STRING" id="1266370.NITGR_1040036"/>
<name>M1Z8N9_NITG3</name>